<accession>A0A9P6ACX0</accession>
<protein>
    <submittedName>
        <fullName evidence="2">Uncharacterized protein</fullName>
    </submittedName>
</protein>
<gene>
    <name evidence="2" type="ORF">BS47DRAFT_1369432</name>
</gene>
<comment type="caution">
    <text evidence="2">The sequence shown here is derived from an EMBL/GenBank/DDBJ whole genome shotgun (WGS) entry which is preliminary data.</text>
</comment>
<keyword evidence="3" id="KW-1185">Reference proteome</keyword>
<feature type="region of interest" description="Disordered" evidence="1">
    <location>
        <begin position="45"/>
        <end position="92"/>
    </location>
</feature>
<feature type="region of interest" description="Disordered" evidence="1">
    <location>
        <begin position="1"/>
        <end position="21"/>
    </location>
</feature>
<sequence>MNPRTSTRQNRRYLRKGGTTHPLQWGAAQAALFVIASHSIDRPARTPHQHLPEPTIMIPGQNTDFKYGATHPPKRVPSLSENPPDEDTDEPPTQYLMRSCPECPEHDNRFHLVPHTRRGPAATHPVAPIQDGVQWRRPWYHTPAVADHPLREDLRDESTKTPTRNMDVQPPKTVPKGPALNTKTRLCTSTA</sequence>
<feature type="region of interest" description="Disordered" evidence="1">
    <location>
        <begin position="146"/>
        <end position="191"/>
    </location>
</feature>
<evidence type="ECO:0000313" key="3">
    <source>
        <dbReference type="Proteomes" id="UP000886523"/>
    </source>
</evidence>
<feature type="compositionally biased region" description="Basic and acidic residues" evidence="1">
    <location>
        <begin position="148"/>
        <end position="159"/>
    </location>
</feature>
<evidence type="ECO:0000313" key="2">
    <source>
        <dbReference type="EMBL" id="KAF9503577.1"/>
    </source>
</evidence>
<dbReference type="Proteomes" id="UP000886523">
    <property type="component" value="Unassembled WGS sequence"/>
</dbReference>
<proteinExistence type="predicted"/>
<reference evidence="2" key="1">
    <citation type="journal article" date="2020" name="Nat. Commun.">
        <title>Large-scale genome sequencing of mycorrhizal fungi provides insights into the early evolution of symbiotic traits.</title>
        <authorList>
            <person name="Miyauchi S."/>
            <person name="Kiss E."/>
            <person name="Kuo A."/>
            <person name="Drula E."/>
            <person name="Kohler A."/>
            <person name="Sanchez-Garcia M."/>
            <person name="Morin E."/>
            <person name="Andreopoulos B."/>
            <person name="Barry K.W."/>
            <person name="Bonito G."/>
            <person name="Buee M."/>
            <person name="Carver A."/>
            <person name="Chen C."/>
            <person name="Cichocki N."/>
            <person name="Clum A."/>
            <person name="Culley D."/>
            <person name="Crous P.W."/>
            <person name="Fauchery L."/>
            <person name="Girlanda M."/>
            <person name="Hayes R.D."/>
            <person name="Keri Z."/>
            <person name="LaButti K."/>
            <person name="Lipzen A."/>
            <person name="Lombard V."/>
            <person name="Magnuson J."/>
            <person name="Maillard F."/>
            <person name="Murat C."/>
            <person name="Nolan M."/>
            <person name="Ohm R.A."/>
            <person name="Pangilinan J."/>
            <person name="Pereira M.F."/>
            <person name="Perotto S."/>
            <person name="Peter M."/>
            <person name="Pfister S."/>
            <person name="Riley R."/>
            <person name="Sitrit Y."/>
            <person name="Stielow J.B."/>
            <person name="Szollosi G."/>
            <person name="Zifcakova L."/>
            <person name="Stursova M."/>
            <person name="Spatafora J.W."/>
            <person name="Tedersoo L."/>
            <person name="Vaario L.M."/>
            <person name="Yamada A."/>
            <person name="Yan M."/>
            <person name="Wang P."/>
            <person name="Xu J."/>
            <person name="Bruns T."/>
            <person name="Baldrian P."/>
            <person name="Vilgalys R."/>
            <person name="Dunand C."/>
            <person name="Henrissat B."/>
            <person name="Grigoriev I.V."/>
            <person name="Hibbett D."/>
            <person name="Nagy L.G."/>
            <person name="Martin F.M."/>
        </authorList>
    </citation>
    <scope>NUCLEOTIDE SEQUENCE</scope>
    <source>
        <strain evidence="2">UP504</strain>
    </source>
</reference>
<dbReference type="EMBL" id="MU129333">
    <property type="protein sequence ID" value="KAF9503577.1"/>
    <property type="molecule type" value="Genomic_DNA"/>
</dbReference>
<organism evidence="2 3">
    <name type="scientific">Hydnum rufescens UP504</name>
    <dbReference type="NCBI Taxonomy" id="1448309"/>
    <lineage>
        <taxon>Eukaryota</taxon>
        <taxon>Fungi</taxon>
        <taxon>Dikarya</taxon>
        <taxon>Basidiomycota</taxon>
        <taxon>Agaricomycotina</taxon>
        <taxon>Agaricomycetes</taxon>
        <taxon>Cantharellales</taxon>
        <taxon>Hydnaceae</taxon>
        <taxon>Hydnum</taxon>
    </lineage>
</organism>
<name>A0A9P6ACX0_9AGAM</name>
<feature type="compositionally biased region" description="Polar residues" evidence="1">
    <location>
        <begin position="181"/>
        <end position="191"/>
    </location>
</feature>
<evidence type="ECO:0000256" key="1">
    <source>
        <dbReference type="SAM" id="MobiDB-lite"/>
    </source>
</evidence>
<dbReference type="AlphaFoldDB" id="A0A9P6ACX0"/>